<proteinExistence type="predicted"/>
<comment type="caution">
    <text evidence="2">The sequence shown here is derived from an EMBL/GenBank/DDBJ whole genome shotgun (WGS) entry which is preliminary data.</text>
</comment>
<gene>
    <name evidence="2" type="ORF">ACFLIM_41660</name>
</gene>
<evidence type="ECO:0000313" key="2">
    <source>
        <dbReference type="EMBL" id="MFG1709708.1"/>
    </source>
</evidence>
<keyword evidence="3" id="KW-1185">Reference proteome</keyword>
<protein>
    <submittedName>
        <fullName evidence="2">SDR family oxidoreductase</fullName>
    </submittedName>
</protein>
<dbReference type="PANTHER" id="PTHR43162">
    <property type="match status" value="1"/>
</dbReference>
<evidence type="ECO:0000259" key="1">
    <source>
        <dbReference type="Pfam" id="PF05368"/>
    </source>
</evidence>
<dbReference type="Pfam" id="PF05368">
    <property type="entry name" value="NmrA"/>
    <property type="match status" value="1"/>
</dbReference>
<dbReference type="InterPro" id="IPR036291">
    <property type="entry name" value="NAD(P)-bd_dom_sf"/>
</dbReference>
<accession>A0ABW7ARR3</accession>
<dbReference type="RefSeq" id="WP_393174743.1">
    <property type="nucleotide sequence ID" value="NZ_JBICRM010000039.1"/>
</dbReference>
<reference evidence="2 3" key="1">
    <citation type="submission" date="2024-10" db="EMBL/GenBank/DDBJ databases">
        <authorList>
            <person name="Topkara A.R."/>
            <person name="Saygin H."/>
        </authorList>
    </citation>
    <scope>NUCLEOTIDE SEQUENCE [LARGE SCALE GENOMIC DNA]</scope>
    <source>
        <strain evidence="2 3">M3C6</strain>
    </source>
</reference>
<feature type="domain" description="NmrA-like" evidence="1">
    <location>
        <begin position="2"/>
        <end position="96"/>
    </location>
</feature>
<dbReference type="SUPFAM" id="SSF51735">
    <property type="entry name" value="NAD(P)-binding Rossmann-fold domains"/>
    <property type="match status" value="1"/>
</dbReference>
<dbReference type="InterPro" id="IPR051604">
    <property type="entry name" value="Ergot_Alk_Oxidoreductase"/>
</dbReference>
<dbReference type="EMBL" id="JBICRM010000039">
    <property type="protein sequence ID" value="MFG1709708.1"/>
    <property type="molecule type" value="Genomic_DNA"/>
</dbReference>
<dbReference type="InterPro" id="IPR008030">
    <property type="entry name" value="NmrA-like"/>
</dbReference>
<dbReference type="Proteomes" id="UP001603978">
    <property type="component" value="Unassembled WGS sequence"/>
</dbReference>
<sequence length="289" mass="31627">MTILVTGATGTVGRHLVHHLLVRDQKVRALTRDPATTNLPEGVEVIAGDLTDARTLSAAFDGVTAAHLINFGGDYRLLANGQQIVDLALQAGVRKVTILNGWQEGTLEPAVRAGALEWTFLNPVQFMANFVTDWGEPLRTTGVVREPYGDRKSPPIHESDIAAVAAVALTQDGHHGQSYHLTGPEVLTARDMIRIIGEATGRDLRFEELTPDQARREWGAPGRRPNLSLFRAFTQTPGVSEGDLVEILIRMYGTPNDFATTLTDNVEKITGRPPHTFAEWAAEHVDQFK</sequence>
<dbReference type="Gene3D" id="3.40.50.720">
    <property type="entry name" value="NAD(P)-binding Rossmann-like Domain"/>
    <property type="match status" value="1"/>
</dbReference>
<organism evidence="2 3">
    <name type="scientific">Nonomuraea marmarensis</name>
    <dbReference type="NCBI Taxonomy" id="3351344"/>
    <lineage>
        <taxon>Bacteria</taxon>
        <taxon>Bacillati</taxon>
        <taxon>Actinomycetota</taxon>
        <taxon>Actinomycetes</taxon>
        <taxon>Streptosporangiales</taxon>
        <taxon>Streptosporangiaceae</taxon>
        <taxon>Nonomuraea</taxon>
    </lineage>
</organism>
<evidence type="ECO:0000313" key="3">
    <source>
        <dbReference type="Proteomes" id="UP001603978"/>
    </source>
</evidence>
<name>A0ABW7ARR3_9ACTN</name>
<dbReference type="PANTHER" id="PTHR43162:SF1">
    <property type="entry name" value="PRESTALK A DIFFERENTIATION PROTEIN A"/>
    <property type="match status" value="1"/>
</dbReference>